<feature type="transmembrane region" description="Helical" evidence="5">
    <location>
        <begin position="270"/>
        <end position="289"/>
    </location>
</feature>
<dbReference type="GO" id="GO:0016020">
    <property type="term" value="C:membrane"/>
    <property type="evidence" value="ECO:0007669"/>
    <property type="project" value="UniProtKB-SubCell"/>
</dbReference>
<proteinExistence type="predicted"/>
<comment type="caution">
    <text evidence="7">The sequence shown here is derived from an EMBL/GenBank/DDBJ whole genome shotgun (WGS) entry which is preliminary data.</text>
</comment>
<keyword evidence="4 5" id="KW-0472">Membrane</keyword>
<name>A0A327Z3A1_9ACTN</name>
<evidence type="ECO:0000259" key="6">
    <source>
        <dbReference type="Pfam" id="PF13515"/>
    </source>
</evidence>
<feature type="transmembrane region" description="Helical" evidence="5">
    <location>
        <begin position="9"/>
        <end position="33"/>
    </location>
</feature>
<feature type="transmembrane region" description="Helical" evidence="5">
    <location>
        <begin position="62"/>
        <end position="83"/>
    </location>
</feature>
<evidence type="ECO:0000256" key="4">
    <source>
        <dbReference type="ARBA" id="ARBA00023136"/>
    </source>
</evidence>
<feature type="transmembrane region" description="Helical" evidence="5">
    <location>
        <begin position="180"/>
        <end position="203"/>
    </location>
</feature>
<protein>
    <submittedName>
        <fullName evidence="7">Fusaric acid resistance family protein</fullName>
    </submittedName>
</protein>
<evidence type="ECO:0000256" key="1">
    <source>
        <dbReference type="ARBA" id="ARBA00004141"/>
    </source>
</evidence>
<feature type="domain" description="Integral membrane bound transporter" evidence="6">
    <location>
        <begin position="188"/>
        <end position="313"/>
    </location>
</feature>
<evidence type="ECO:0000313" key="8">
    <source>
        <dbReference type="Proteomes" id="UP000249341"/>
    </source>
</evidence>
<evidence type="ECO:0000313" key="7">
    <source>
        <dbReference type="EMBL" id="RAK28696.1"/>
    </source>
</evidence>
<dbReference type="InterPro" id="IPR049453">
    <property type="entry name" value="Memb_transporter_dom"/>
</dbReference>
<keyword evidence="8" id="KW-1185">Reference proteome</keyword>
<organism evidence="7 8">
    <name type="scientific">Actinoplanes lutulentus</name>
    <dbReference type="NCBI Taxonomy" id="1287878"/>
    <lineage>
        <taxon>Bacteria</taxon>
        <taxon>Bacillati</taxon>
        <taxon>Actinomycetota</taxon>
        <taxon>Actinomycetes</taxon>
        <taxon>Micromonosporales</taxon>
        <taxon>Micromonosporaceae</taxon>
        <taxon>Actinoplanes</taxon>
    </lineage>
</organism>
<dbReference type="Pfam" id="PF13515">
    <property type="entry name" value="FUSC_2"/>
    <property type="match status" value="1"/>
</dbReference>
<dbReference type="AlphaFoldDB" id="A0A327Z3A1"/>
<dbReference type="Proteomes" id="UP000249341">
    <property type="component" value="Unassembled WGS sequence"/>
</dbReference>
<keyword evidence="2 5" id="KW-0812">Transmembrane</keyword>
<accession>A0A327Z3A1</accession>
<dbReference type="EMBL" id="QLMJ01000019">
    <property type="protein sequence ID" value="RAK28696.1"/>
    <property type="molecule type" value="Genomic_DNA"/>
</dbReference>
<dbReference type="RefSeq" id="WP_181558094.1">
    <property type="nucleotide sequence ID" value="NZ_JACHWI010000006.1"/>
</dbReference>
<reference evidence="7 8" key="1">
    <citation type="submission" date="2018-06" db="EMBL/GenBank/DDBJ databases">
        <title>Genomic Encyclopedia of Type Strains, Phase III (KMG-III): the genomes of soil and plant-associated and newly described type strains.</title>
        <authorList>
            <person name="Whitman W."/>
        </authorList>
    </citation>
    <scope>NUCLEOTIDE SEQUENCE [LARGE SCALE GENOMIC DNA]</scope>
    <source>
        <strain evidence="7 8">CGMCC 4.7090</strain>
    </source>
</reference>
<feature type="transmembrane region" description="Helical" evidence="5">
    <location>
        <begin position="232"/>
        <end position="258"/>
    </location>
</feature>
<sequence>MKPTDLRNLLAAAGPTAVRVGVSVAVPLLVVLALGHPRWSVYAAFGAFTSLYGRNHVHLSRLVMQASAGAALVSCVVLGVLVGAHPQRAWLAVVVAALVAGAGNLIASAEDWHPPGPLFLLFAFGAVSSAPHRIADLPAAAGVAAASAGFALLLGNATAKMRKPRDPRRARLRPDLGSSARYGIAALLAGAAATAFGIGHSYWATLAAVAPLSVPGTNAQLVRVWHRIAGTLAGLVVAAAVLAPGFGPYPSVLILVLLQVITELVIGRHYGLAMVAITPMALLMSQVAAPRPVGPLLWDRGIETAVGAAVASVVILVSWWWPRQGN</sequence>
<gene>
    <name evidence="7" type="ORF">B0I29_11933</name>
</gene>
<evidence type="ECO:0000256" key="2">
    <source>
        <dbReference type="ARBA" id="ARBA00022692"/>
    </source>
</evidence>
<feature type="transmembrane region" description="Helical" evidence="5">
    <location>
        <begin position="140"/>
        <end position="159"/>
    </location>
</feature>
<feature type="transmembrane region" description="Helical" evidence="5">
    <location>
        <begin position="89"/>
        <end position="106"/>
    </location>
</feature>
<evidence type="ECO:0000256" key="5">
    <source>
        <dbReference type="SAM" id="Phobius"/>
    </source>
</evidence>
<evidence type="ECO:0000256" key="3">
    <source>
        <dbReference type="ARBA" id="ARBA00022989"/>
    </source>
</evidence>
<comment type="subcellular location">
    <subcellularLocation>
        <location evidence="1">Membrane</location>
        <topology evidence="1">Multi-pass membrane protein</topology>
    </subcellularLocation>
</comment>
<keyword evidence="3 5" id="KW-1133">Transmembrane helix</keyword>
<feature type="transmembrane region" description="Helical" evidence="5">
    <location>
        <begin position="301"/>
        <end position="321"/>
    </location>
</feature>